<dbReference type="Gene3D" id="3.60.140.10">
    <property type="entry name" value="CNF1/YfiH-like putative cysteine hydrolases"/>
    <property type="match status" value="1"/>
</dbReference>
<evidence type="ECO:0000256" key="11">
    <source>
        <dbReference type="RuleBase" id="RU361274"/>
    </source>
</evidence>
<keyword evidence="5" id="KW-0479">Metal-binding</keyword>
<dbReference type="SUPFAM" id="SSF64438">
    <property type="entry name" value="CNF1/YfiH-like putative cysteine hydrolases"/>
    <property type="match status" value="1"/>
</dbReference>
<dbReference type="GO" id="GO:0005507">
    <property type="term" value="F:copper ion binding"/>
    <property type="evidence" value="ECO:0007669"/>
    <property type="project" value="TreeGrafter"/>
</dbReference>
<dbReference type="OrthoDB" id="4279at2"/>
<evidence type="ECO:0000256" key="6">
    <source>
        <dbReference type="ARBA" id="ARBA00022801"/>
    </source>
</evidence>
<dbReference type="RefSeq" id="WP_055237659.1">
    <property type="nucleotide sequence ID" value="NZ_CYXM01000003.1"/>
</dbReference>
<comment type="catalytic activity">
    <reaction evidence="8">
        <text>adenosine + H2O + H(+) = inosine + NH4(+)</text>
        <dbReference type="Rhea" id="RHEA:24408"/>
        <dbReference type="ChEBI" id="CHEBI:15377"/>
        <dbReference type="ChEBI" id="CHEBI:15378"/>
        <dbReference type="ChEBI" id="CHEBI:16335"/>
        <dbReference type="ChEBI" id="CHEBI:17596"/>
        <dbReference type="ChEBI" id="CHEBI:28938"/>
        <dbReference type="EC" id="3.5.4.4"/>
    </reaction>
    <physiologicalReaction direction="left-to-right" evidence="8">
        <dbReference type="Rhea" id="RHEA:24409"/>
    </physiologicalReaction>
</comment>
<reference evidence="12 13" key="1">
    <citation type="submission" date="2015-09" db="EMBL/GenBank/DDBJ databases">
        <authorList>
            <consortium name="Pathogen Informatics"/>
        </authorList>
    </citation>
    <scope>NUCLEOTIDE SEQUENCE [LARGE SCALE GENOMIC DNA]</scope>
    <source>
        <strain evidence="12 13">2789STDY5834968</strain>
    </source>
</reference>
<dbReference type="InterPro" id="IPR038371">
    <property type="entry name" value="Cu_polyphenol_OxRdtase_sf"/>
</dbReference>
<dbReference type="Pfam" id="PF02578">
    <property type="entry name" value="Cu-oxidase_4"/>
    <property type="match status" value="1"/>
</dbReference>
<evidence type="ECO:0000313" key="12">
    <source>
        <dbReference type="EMBL" id="CUM88643.1"/>
    </source>
</evidence>
<keyword evidence="6" id="KW-0378">Hydrolase</keyword>
<evidence type="ECO:0000256" key="1">
    <source>
        <dbReference type="ARBA" id="ARBA00000553"/>
    </source>
</evidence>
<protein>
    <recommendedName>
        <fullName evidence="11">Purine nucleoside phosphorylase</fullName>
    </recommendedName>
</protein>
<sequence length="330" mass="36931">MKTDIDNNIKIDENIKKEKNIKMDKNMQAENIHKNVDEITINDFVAKNDKDVLELKKHVLSSGSVVPLLHFRKLNELSMIEHCFTTRLGGLSEGMFESLNLSFTRGDDEKKVLENYKRVAEAIGAEAGQIVTTDQTHTTNVLRVGKKQCGIGVTRKRPYTDVDGLITNEPNVVLATFYADCVPLYFVDPVHRAIGLSHSGWRGTVNRMGKQTLIAMNREFGTEAHDVIAAIGPSICQDCYEISQDVAEHFVDEFATTDDPHASDILLYKGDGKYQLNLWECNRRVLVEAGVQEDNIAISNICTCCNPSLLFSHRASHGKRGNLGAFMFLK</sequence>
<dbReference type="Proteomes" id="UP000095673">
    <property type="component" value="Unassembled WGS sequence"/>
</dbReference>
<comment type="catalytic activity">
    <reaction evidence="9">
        <text>adenosine + phosphate = alpha-D-ribose 1-phosphate + adenine</text>
        <dbReference type="Rhea" id="RHEA:27642"/>
        <dbReference type="ChEBI" id="CHEBI:16335"/>
        <dbReference type="ChEBI" id="CHEBI:16708"/>
        <dbReference type="ChEBI" id="CHEBI:43474"/>
        <dbReference type="ChEBI" id="CHEBI:57720"/>
        <dbReference type="EC" id="2.4.2.1"/>
    </reaction>
    <physiologicalReaction direction="left-to-right" evidence="9">
        <dbReference type="Rhea" id="RHEA:27643"/>
    </physiologicalReaction>
</comment>
<dbReference type="GO" id="GO:0017061">
    <property type="term" value="F:S-methyl-5-thioadenosine phosphorylase activity"/>
    <property type="evidence" value="ECO:0007669"/>
    <property type="project" value="UniProtKB-EC"/>
</dbReference>
<accession>A0A173SE88</accession>
<dbReference type="PANTHER" id="PTHR30616">
    <property type="entry name" value="UNCHARACTERIZED PROTEIN YFIH"/>
    <property type="match status" value="1"/>
</dbReference>
<evidence type="ECO:0000256" key="8">
    <source>
        <dbReference type="ARBA" id="ARBA00047989"/>
    </source>
</evidence>
<dbReference type="GO" id="GO:0016787">
    <property type="term" value="F:hydrolase activity"/>
    <property type="evidence" value="ECO:0007669"/>
    <property type="project" value="UniProtKB-KW"/>
</dbReference>
<comment type="function">
    <text evidence="2">Purine nucleoside enzyme that catalyzes the phosphorolysis of adenosine and inosine nucleosides, yielding D-ribose 1-phosphate and the respective free bases, adenine and hypoxanthine. Also catalyzes the phosphorolysis of S-methyl-5'-thioadenosine into adenine and S-methyl-5-thio-alpha-D-ribose 1-phosphate. Also has adenosine deaminase activity.</text>
</comment>
<organism evidence="12 13">
    <name type="scientific">Agathobacter rectalis</name>
    <dbReference type="NCBI Taxonomy" id="39491"/>
    <lineage>
        <taxon>Bacteria</taxon>
        <taxon>Bacillati</taxon>
        <taxon>Bacillota</taxon>
        <taxon>Clostridia</taxon>
        <taxon>Lachnospirales</taxon>
        <taxon>Lachnospiraceae</taxon>
        <taxon>Agathobacter</taxon>
    </lineage>
</organism>
<comment type="similarity">
    <text evidence="3 11">Belongs to the purine nucleoside phosphorylase YfiH/LACC1 family.</text>
</comment>
<gene>
    <name evidence="12" type="ORF">ERS852580_01015</name>
</gene>
<evidence type="ECO:0000256" key="4">
    <source>
        <dbReference type="ARBA" id="ARBA00022679"/>
    </source>
</evidence>
<evidence type="ECO:0000313" key="13">
    <source>
        <dbReference type="Proteomes" id="UP000095673"/>
    </source>
</evidence>
<evidence type="ECO:0000256" key="3">
    <source>
        <dbReference type="ARBA" id="ARBA00007353"/>
    </source>
</evidence>
<dbReference type="AlphaFoldDB" id="A0A173SE88"/>
<evidence type="ECO:0000256" key="9">
    <source>
        <dbReference type="ARBA" id="ARBA00048968"/>
    </source>
</evidence>
<dbReference type="EMBL" id="CYXM01000003">
    <property type="protein sequence ID" value="CUM88643.1"/>
    <property type="molecule type" value="Genomic_DNA"/>
</dbReference>
<evidence type="ECO:0000256" key="5">
    <source>
        <dbReference type="ARBA" id="ARBA00022723"/>
    </source>
</evidence>
<dbReference type="CDD" id="cd16833">
    <property type="entry name" value="YfiH"/>
    <property type="match status" value="1"/>
</dbReference>
<proteinExistence type="inferred from homology"/>
<keyword evidence="7" id="KW-0862">Zinc</keyword>
<dbReference type="InterPro" id="IPR003730">
    <property type="entry name" value="Cu_polyphenol_OxRdtase"/>
</dbReference>
<evidence type="ECO:0000256" key="2">
    <source>
        <dbReference type="ARBA" id="ARBA00003215"/>
    </source>
</evidence>
<comment type="catalytic activity">
    <reaction evidence="1">
        <text>inosine + phosphate = alpha-D-ribose 1-phosphate + hypoxanthine</text>
        <dbReference type="Rhea" id="RHEA:27646"/>
        <dbReference type="ChEBI" id="CHEBI:17368"/>
        <dbReference type="ChEBI" id="CHEBI:17596"/>
        <dbReference type="ChEBI" id="CHEBI:43474"/>
        <dbReference type="ChEBI" id="CHEBI:57720"/>
        <dbReference type="EC" id="2.4.2.1"/>
    </reaction>
    <physiologicalReaction direction="left-to-right" evidence="1">
        <dbReference type="Rhea" id="RHEA:27647"/>
    </physiologicalReaction>
</comment>
<evidence type="ECO:0000256" key="7">
    <source>
        <dbReference type="ARBA" id="ARBA00022833"/>
    </source>
</evidence>
<name>A0A173SE88_9FIRM</name>
<keyword evidence="4" id="KW-0808">Transferase</keyword>
<dbReference type="NCBIfam" id="TIGR00726">
    <property type="entry name" value="peptidoglycan editing factor PgeF"/>
    <property type="match status" value="1"/>
</dbReference>
<dbReference type="PANTHER" id="PTHR30616:SF2">
    <property type="entry name" value="PURINE NUCLEOSIDE PHOSPHORYLASE LACC1"/>
    <property type="match status" value="1"/>
</dbReference>
<evidence type="ECO:0000256" key="10">
    <source>
        <dbReference type="ARBA" id="ARBA00049893"/>
    </source>
</evidence>
<comment type="catalytic activity">
    <reaction evidence="10">
        <text>S-methyl-5'-thioadenosine + phosphate = 5-(methylsulfanyl)-alpha-D-ribose 1-phosphate + adenine</text>
        <dbReference type="Rhea" id="RHEA:11852"/>
        <dbReference type="ChEBI" id="CHEBI:16708"/>
        <dbReference type="ChEBI" id="CHEBI:17509"/>
        <dbReference type="ChEBI" id="CHEBI:43474"/>
        <dbReference type="ChEBI" id="CHEBI:58533"/>
        <dbReference type="EC" id="2.4.2.28"/>
    </reaction>
    <physiologicalReaction direction="left-to-right" evidence="10">
        <dbReference type="Rhea" id="RHEA:11853"/>
    </physiologicalReaction>
</comment>
<dbReference type="InterPro" id="IPR011324">
    <property type="entry name" value="Cytotoxic_necrot_fac-like_cat"/>
</dbReference>